<dbReference type="GO" id="GO:0016020">
    <property type="term" value="C:membrane"/>
    <property type="evidence" value="ECO:0007669"/>
    <property type="project" value="UniProtKB-SubCell"/>
</dbReference>
<keyword evidence="13" id="KW-1185">Reference proteome</keyword>
<evidence type="ECO:0000313" key="13">
    <source>
        <dbReference type="Proteomes" id="UP000835052"/>
    </source>
</evidence>
<dbReference type="Gene3D" id="3.40.50.2000">
    <property type="entry name" value="Glycogen Phosphorylase B"/>
    <property type="match status" value="2"/>
</dbReference>
<evidence type="ECO:0000256" key="6">
    <source>
        <dbReference type="ARBA" id="ARBA00022692"/>
    </source>
</evidence>
<sequence length="794" mass="90010">MRNWDEIVAESAYVFTNGHPLLDFPAPGLTKVIPIGGLNVQKGTKTKKLKLSEEWEKVLSARKSTVLVSFGSNMRSVDMPEEYKKVFLSVFETMPETTFIWKYEEEGAKIADHLQNVKLSTWVPQNELLADDRLTTFITHGGLASTMELAFLGKPAIMIPMFADQGRNALMLSRHGGAVVLDKKDLHDSKKIADTIKKVINDDSYRKETLKNWQRGLKKIPIGPEKDFGRLPNLVPHGRHLSLIQYYLVDVIALVITGLVTSLIILFFVFSEKMSQLPCFFLALLSERAPFYGHSGRMPTAKVVVFFFIFLFQTSFNVNAYKVLVYNVLAGHSHVKFMSTLADTLTEAGHDVTVLFPVLDPSSVNKTTLKLTEKTIFVPLAEELKPYLKKRSDDMRAMWKAPVSSMSMLHNMKVVSIRFSTQCVILFEALKLPSSVAAYSAVVFDHVSGAIGKPAATSYVPGLTANYKAEMSLLERLGNTFQYYLGVYVFSTVGDDQVRLIRQFMPNMRDWREIIAESSFIFTNSHPFLDFPGPTLQKIVPIGGISVRKPVGELDQEWEEVLSKRKSTILVSFGSNLHSKRYAGRVQEIPSNSFRIDARNDVHLEIRRGRRQNRRSLAKCQTEHLADDRLTTFITHGGLGSSMELAFLGKPAIMVPIYADQGRNAFMLERHGGVIILEKENLEKPEKIIEAIRKILNDERYSKNAKILSKALENYPLDAKDTFVRHVEFAAQFGRLPSMDPYGRKLSTFQYYLVDVIFFIIFVSISLSFLVYLTIRWEEGAKEDQEPRILQRIE</sequence>
<keyword evidence="5" id="KW-0808">Transferase</keyword>
<organism evidence="12 13">
    <name type="scientific">Caenorhabditis auriculariae</name>
    <dbReference type="NCBI Taxonomy" id="2777116"/>
    <lineage>
        <taxon>Eukaryota</taxon>
        <taxon>Metazoa</taxon>
        <taxon>Ecdysozoa</taxon>
        <taxon>Nematoda</taxon>
        <taxon>Chromadorea</taxon>
        <taxon>Rhabditida</taxon>
        <taxon>Rhabditina</taxon>
        <taxon>Rhabditomorpha</taxon>
        <taxon>Rhabditoidea</taxon>
        <taxon>Rhabditidae</taxon>
        <taxon>Peloderinae</taxon>
        <taxon>Caenorhabditis</taxon>
    </lineage>
</organism>
<dbReference type="SUPFAM" id="SSF53756">
    <property type="entry name" value="UDP-Glycosyltransferase/glycogen phosphorylase"/>
    <property type="match status" value="2"/>
</dbReference>
<keyword evidence="6 11" id="KW-0812">Transmembrane</keyword>
<dbReference type="AlphaFoldDB" id="A0A8S1H381"/>
<comment type="caution">
    <text evidence="12">The sequence shown here is derived from an EMBL/GenBank/DDBJ whole genome shotgun (WGS) entry which is preliminary data.</text>
</comment>
<dbReference type="PANTHER" id="PTHR48043:SF23">
    <property type="entry name" value="UDP-GLUCURONOSYLTRANSFERASE"/>
    <property type="match status" value="1"/>
</dbReference>
<evidence type="ECO:0000256" key="5">
    <source>
        <dbReference type="ARBA" id="ARBA00022679"/>
    </source>
</evidence>
<comment type="catalytic activity">
    <reaction evidence="10">
        <text>glucuronate acceptor + UDP-alpha-D-glucuronate = acceptor beta-D-glucuronoside + UDP + H(+)</text>
        <dbReference type="Rhea" id="RHEA:21032"/>
        <dbReference type="ChEBI" id="CHEBI:15378"/>
        <dbReference type="ChEBI" id="CHEBI:58052"/>
        <dbReference type="ChEBI" id="CHEBI:58223"/>
        <dbReference type="ChEBI" id="CHEBI:132367"/>
        <dbReference type="ChEBI" id="CHEBI:132368"/>
        <dbReference type="EC" id="2.4.1.17"/>
    </reaction>
</comment>
<dbReference type="InterPro" id="IPR050271">
    <property type="entry name" value="UDP-glycosyltransferase"/>
</dbReference>
<dbReference type="Proteomes" id="UP000835052">
    <property type="component" value="Unassembled WGS sequence"/>
</dbReference>
<dbReference type="GO" id="GO:0015020">
    <property type="term" value="F:glucuronosyltransferase activity"/>
    <property type="evidence" value="ECO:0007669"/>
    <property type="project" value="UniProtKB-EC"/>
</dbReference>
<keyword evidence="9 11" id="KW-0472">Membrane</keyword>
<gene>
    <name evidence="12" type="ORF">CAUJ_LOCUS6635</name>
</gene>
<dbReference type="OrthoDB" id="5835829at2759"/>
<evidence type="ECO:0000256" key="4">
    <source>
        <dbReference type="ARBA" id="ARBA00022676"/>
    </source>
</evidence>
<name>A0A8S1H381_9PELO</name>
<comment type="similarity">
    <text evidence="2">Belongs to the UDP-glycosyltransferase family.</text>
</comment>
<evidence type="ECO:0000256" key="8">
    <source>
        <dbReference type="ARBA" id="ARBA00022989"/>
    </source>
</evidence>
<evidence type="ECO:0000256" key="11">
    <source>
        <dbReference type="SAM" id="Phobius"/>
    </source>
</evidence>
<feature type="transmembrane region" description="Helical" evidence="11">
    <location>
        <begin position="246"/>
        <end position="270"/>
    </location>
</feature>
<dbReference type="InterPro" id="IPR002213">
    <property type="entry name" value="UDP_glucos_trans"/>
</dbReference>
<dbReference type="Pfam" id="PF00201">
    <property type="entry name" value="UDPGT"/>
    <property type="match status" value="2"/>
</dbReference>
<evidence type="ECO:0000256" key="7">
    <source>
        <dbReference type="ARBA" id="ARBA00022729"/>
    </source>
</evidence>
<dbReference type="PANTHER" id="PTHR48043">
    <property type="entry name" value="EG:EG0003.4 PROTEIN-RELATED"/>
    <property type="match status" value="1"/>
</dbReference>
<reference evidence="12" key="1">
    <citation type="submission" date="2020-10" db="EMBL/GenBank/DDBJ databases">
        <authorList>
            <person name="Kikuchi T."/>
        </authorList>
    </citation>
    <scope>NUCLEOTIDE SEQUENCE</scope>
    <source>
        <strain evidence="12">NKZ352</strain>
    </source>
</reference>
<dbReference type="FunFam" id="3.40.50.2000:FF:000038">
    <property type="entry name" value="UDP-GlucuronosylTransferase"/>
    <property type="match status" value="1"/>
</dbReference>
<keyword evidence="8 11" id="KW-1133">Transmembrane helix</keyword>
<keyword evidence="4" id="KW-0328">Glycosyltransferase</keyword>
<protein>
    <recommendedName>
        <fullName evidence="3">glucuronosyltransferase</fullName>
        <ecNumber evidence="3">2.4.1.17</ecNumber>
    </recommendedName>
</protein>
<evidence type="ECO:0000313" key="12">
    <source>
        <dbReference type="EMBL" id="CAD6190716.1"/>
    </source>
</evidence>
<dbReference type="EMBL" id="CAJGYM010000017">
    <property type="protein sequence ID" value="CAD6190716.1"/>
    <property type="molecule type" value="Genomic_DNA"/>
</dbReference>
<evidence type="ECO:0000256" key="3">
    <source>
        <dbReference type="ARBA" id="ARBA00012544"/>
    </source>
</evidence>
<dbReference type="CDD" id="cd03784">
    <property type="entry name" value="GT1_Gtf-like"/>
    <property type="match status" value="2"/>
</dbReference>
<evidence type="ECO:0000256" key="2">
    <source>
        <dbReference type="ARBA" id="ARBA00009995"/>
    </source>
</evidence>
<proteinExistence type="inferred from homology"/>
<evidence type="ECO:0000256" key="10">
    <source>
        <dbReference type="ARBA" id="ARBA00047475"/>
    </source>
</evidence>
<keyword evidence="7" id="KW-0732">Signal</keyword>
<comment type="subcellular location">
    <subcellularLocation>
        <location evidence="1">Membrane</location>
        <topology evidence="1">Single-pass membrane protein</topology>
    </subcellularLocation>
</comment>
<feature type="transmembrane region" description="Helical" evidence="11">
    <location>
        <begin position="751"/>
        <end position="775"/>
    </location>
</feature>
<accession>A0A8S1H381</accession>
<evidence type="ECO:0000256" key="1">
    <source>
        <dbReference type="ARBA" id="ARBA00004167"/>
    </source>
</evidence>
<evidence type="ECO:0000256" key="9">
    <source>
        <dbReference type="ARBA" id="ARBA00023136"/>
    </source>
</evidence>
<dbReference type="EC" id="2.4.1.17" evidence="3"/>